<dbReference type="AlphaFoldDB" id="A0A6A5TS39"/>
<gene>
    <name evidence="1" type="ORF">CC80DRAFT_120596</name>
</gene>
<dbReference type="Proteomes" id="UP000800035">
    <property type="component" value="Unassembled WGS sequence"/>
</dbReference>
<accession>A0A6A5TS39</accession>
<evidence type="ECO:0000313" key="1">
    <source>
        <dbReference type="EMBL" id="KAF1954539.1"/>
    </source>
</evidence>
<evidence type="ECO:0000313" key="2">
    <source>
        <dbReference type="Proteomes" id="UP000800035"/>
    </source>
</evidence>
<name>A0A6A5TS39_9PLEO</name>
<proteinExistence type="predicted"/>
<dbReference type="EMBL" id="ML976998">
    <property type="protein sequence ID" value="KAF1954539.1"/>
    <property type="molecule type" value="Genomic_DNA"/>
</dbReference>
<organism evidence="1 2">
    <name type="scientific">Byssothecium circinans</name>
    <dbReference type="NCBI Taxonomy" id="147558"/>
    <lineage>
        <taxon>Eukaryota</taxon>
        <taxon>Fungi</taxon>
        <taxon>Dikarya</taxon>
        <taxon>Ascomycota</taxon>
        <taxon>Pezizomycotina</taxon>
        <taxon>Dothideomycetes</taxon>
        <taxon>Pleosporomycetidae</taxon>
        <taxon>Pleosporales</taxon>
        <taxon>Massarineae</taxon>
        <taxon>Massarinaceae</taxon>
        <taxon>Byssothecium</taxon>
    </lineage>
</organism>
<sequence>MWTPQDSALLAVQWRRWGRNMAELLSGGAAEQFVRERKILVIAQLLCSVGVPETYHTGGPIPRGQGTGELRRAAAFATASQLTGRTQVPFWGPYNTRHDVRRPAILAIPKIAVRRSQRYSEEIVIGPVRVSHRGALL</sequence>
<keyword evidence="2" id="KW-1185">Reference proteome</keyword>
<reference evidence="1" key="1">
    <citation type="journal article" date="2020" name="Stud. Mycol.">
        <title>101 Dothideomycetes genomes: a test case for predicting lifestyles and emergence of pathogens.</title>
        <authorList>
            <person name="Haridas S."/>
            <person name="Albert R."/>
            <person name="Binder M."/>
            <person name="Bloem J."/>
            <person name="Labutti K."/>
            <person name="Salamov A."/>
            <person name="Andreopoulos B."/>
            <person name="Baker S."/>
            <person name="Barry K."/>
            <person name="Bills G."/>
            <person name="Bluhm B."/>
            <person name="Cannon C."/>
            <person name="Castanera R."/>
            <person name="Culley D."/>
            <person name="Daum C."/>
            <person name="Ezra D."/>
            <person name="Gonzalez J."/>
            <person name="Henrissat B."/>
            <person name="Kuo A."/>
            <person name="Liang C."/>
            <person name="Lipzen A."/>
            <person name="Lutzoni F."/>
            <person name="Magnuson J."/>
            <person name="Mondo S."/>
            <person name="Nolan M."/>
            <person name="Ohm R."/>
            <person name="Pangilinan J."/>
            <person name="Park H.-J."/>
            <person name="Ramirez L."/>
            <person name="Alfaro M."/>
            <person name="Sun H."/>
            <person name="Tritt A."/>
            <person name="Yoshinaga Y."/>
            <person name="Zwiers L.-H."/>
            <person name="Turgeon B."/>
            <person name="Goodwin S."/>
            <person name="Spatafora J."/>
            <person name="Crous P."/>
            <person name="Grigoriev I."/>
        </authorList>
    </citation>
    <scope>NUCLEOTIDE SEQUENCE</scope>
    <source>
        <strain evidence="1">CBS 675.92</strain>
    </source>
</reference>
<protein>
    <submittedName>
        <fullName evidence="1">Uncharacterized protein</fullName>
    </submittedName>
</protein>